<feature type="domain" description="THIF-type NAD/FAD binding fold" evidence="6">
    <location>
        <begin position="188"/>
        <end position="439"/>
    </location>
</feature>
<dbReference type="PATRIC" id="fig|1107882.3.peg.4790"/>
<keyword evidence="2" id="KW-0479">Metal-binding</keyword>
<dbReference type="AlphaFoldDB" id="H0HXL1"/>
<keyword evidence="3" id="KW-0378">Hydrolase</keyword>
<dbReference type="PANTHER" id="PTHR10953:SF247">
    <property type="entry name" value="SLL6053 PROTEIN"/>
    <property type="match status" value="1"/>
</dbReference>
<keyword evidence="9" id="KW-1185">Reference proteome</keyword>
<gene>
    <name evidence="8" type="ORF">MAXJ12_24682</name>
</gene>
<dbReference type="InterPro" id="IPR045886">
    <property type="entry name" value="ThiF/MoeB/HesA"/>
</dbReference>
<dbReference type="GO" id="GO:0004792">
    <property type="term" value="F:thiosulfate-cyanide sulfurtransferase activity"/>
    <property type="evidence" value="ECO:0007669"/>
    <property type="project" value="TreeGrafter"/>
</dbReference>
<dbReference type="SUPFAM" id="SSF69572">
    <property type="entry name" value="Activating enzymes of the ubiquitin-like proteins"/>
    <property type="match status" value="1"/>
</dbReference>
<organism evidence="8 9">
    <name type="scientific">Mesorhizobium alhagi CCNWXJ12-2</name>
    <dbReference type="NCBI Taxonomy" id="1107882"/>
    <lineage>
        <taxon>Bacteria</taxon>
        <taxon>Pseudomonadati</taxon>
        <taxon>Pseudomonadota</taxon>
        <taxon>Alphaproteobacteria</taxon>
        <taxon>Hyphomicrobiales</taxon>
        <taxon>Phyllobacteriaceae</taxon>
        <taxon>Allomesorhizobium</taxon>
    </lineage>
</organism>
<dbReference type="InterPro" id="IPR028090">
    <property type="entry name" value="JAB_dom_prok"/>
</dbReference>
<proteinExistence type="predicted"/>
<evidence type="ECO:0000259" key="6">
    <source>
        <dbReference type="Pfam" id="PF00899"/>
    </source>
</evidence>
<sequence length="470" mass="51862">MKTADLTLTEQQLDLMQTELGGSRDVETAAYVLFGVSRIAGDPFEHQPRLRLMVKEVLPVTGDEIKSADHVHISWSTERFVQLLARAEREGLQLGIAHSHPRGPARFSVQDDRNEAELVRLAQNRNGGRALLPSLLIAEGQFVAGRVWLSPDTVIDFSQARTVGGNWRIIFFAEEQVATDPALARQELALGANFNRLMRQLRVGVVGAGGTGSPLLQQLARMGVGRIAIFDPDHVEYSNLNRLYGATRNDAEQAVKKVDVARREIERMGLGTEMATFDNWIGAEECQDALKSMDLIFGCTDDHDGRLLLNRLAYYYLIPVIDIGLALRVSERHGISGLEADGRVTVLEPGSVCLVCRRVVNASIAAEEALRRNDPEEYEHRKAEAYVRGEGNPSPAVISFTTSVATMAVEELIQRVNQFRGASGAITNRVRKFNLVEDFRPGAKKEPCRICGSDRIHGVGDVQPFLGRTG</sequence>
<dbReference type="GO" id="GO:0008641">
    <property type="term" value="F:ubiquitin-like modifier activating enzyme activity"/>
    <property type="evidence" value="ECO:0007669"/>
    <property type="project" value="InterPro"/>
</dbReference>
<evidence type="ECO:0000313" key="9">
    <source>
        <dbReference type="Proteomes" id="UP000003250"/>
    </source>
</evidence>
<dbReference type="Pfam" id="PF00899">
    <property type="entry name" value="ThiF"/>
    <property type="match status" value="1"/>
</dbReference>
<dbReference type="OrthoDB" id="2746358at2"/>
<evidence type="ECO:0000313" key="8">
    <source>
        <dbReference type="EMBL" id="EHK54534.1"/>
    </source>
</evidence>
<dbReference type="GO" id="GO:0008237">
    <property type="term" value="F:metallopeptidase activity"/>
    <property type="evidence" value="ECO:0007669"/>
    <property type="project" value="UniProtKB-KW"/>
</dbReference>
<evidence type="ECO:0000256" key="3">
    <source>
        <dbReference type="ARBA" id="ARBA00022801"/>
    </source>
</evidence>
<dbReference type="GO" id="GO:0006508">
    <property type="term" value="P:proteolysis"/>
    <property type="evidence" value="ECO:0007669"/>
    <property type="project" value="UniProtKB-KW"/>
</dbReference>
<evidence type="ECO:0000256" key="2">
    <source>
        <dbReference type="ARBA" id="ARBA00022723"/>
    </source>
</evidence>
<dbReference type="GO" id="GO:0046872">
    <property type="term" value="F:metal ion binding"/>
    <property type="evidence" value="ECO:0007669"/>
    <property type="project" value="UniProtKB-KW"/>
</dbReference>
<dbReference type="Gene3D" id="3.40.140.10">
    <property type="entry name" value="Cytidine Deaminase, domain 2"/>
    <property type="match status" value="1"/>
</dbReference>
<dbReference type="Gene3D" id="3.40.50.720">
    <property type="entry name" value="NAD(P)-binding Rossmann-like Domain"/>
    <property type="match status" value="1"/>
</dbReference>
<dbReference type="Pfam" id="PF14464">
    <property type="entry name" value="Prok-JAB"/>
    <property type="match status" value="1"/>
</dbReference>
<reference evidence="8 9" key="1">
    <citation type="journal article" date="2012" name="J. Bacteriol.">
        <title>Draft Genome Sequence of Mesorhizobium alhagi CCNWXJ12-2T, a Novel Salt-Resistant Species Isolated from the Desert of Northwestern China.</title>
        <authorList>
            <person name="Zhou M."/>
            <person name="Chen W."/>
            <person name="Chen H."/>
            <person name="Wei G."/>
        </authorList>
    </citation>
    <scope>NUCLEOTIDE SEQUENCE [LARGE SCALE GENOMIC DNA]</scope>
    <source>
        <strain evidence="8 9">CCNWXJ12-2</strain>
    </source>
</reference>
<keyword evidence="4" id="KW-0862">Zinc</keyword>
<dbReference type="CDD" id="cd01483">
    <property type="entry name" value="E1_enzyme_family"/>
    <property type="match status" value="1"/>
</dbReference>
<feature type="domain" description="JAB" evidence="7">
    <location>
        <begin position="55"/>
        <end position="139"/>
    </location>
</feature>
<name>H0HXL1_9HYPH</name>
<protein>
    <recommendedName>
        <fullName evidence="10">UBA/THIF-type NAD/FAD binding protein</fullName>
    </recommendedName>
</protein>
<dbReference type="InterPro" id="IPR035985">
    <property type="entry name" value="Ubiquitin-activating_enz"/>
</dbReference>
<dbReference type="InterPro" id="IPR000594">
    <property type="entry name" value="ThiF_NAD_FAD-bd"/>
</dbReference>
<evidence type="ECO:0008006" key="10">
    <source>
        <dbReference type="Google" id="ProtNLM"/>
    </source>
</evidence>
<keyword evidence="5" id="KW-0482">Metalloprotease</keyword>
<dbReference type="Proteomes" id="UP000003250">
    <property type="component" value="Unassembled WGS sequence"/>
</dbReference>
<evidence type="ECO:0000256" key="5">
    <source>
        <dbReference type="ARBA" id="ARBA00023049"/>
    </source>
</evidence>
<dbReference type="EMBL" id="AHAM01000207">
    <property type="protein sequence ID" value="EHK54534.1"/>
    <property type="molecule type" value="Genomic_DNA"/>
</dbReference>
<evidence type="ECO:0000256" key="1">
    <source>
        <dbReference type="ARBA" id="ARBA00022670"/>
    </source>
</evidence>
<dbReference type="PANTHER" id="PTHR10953">
    <property type="entry name" value="UBIQUITIN-ACTIVATING ENZYME E1"/>
    <property type="match status" value="1"/>
</dbReference>
<evidence type="ECO:0000256" key="4">
    <source>
        <dbReference type="ARBA" id="ARBA00022833"/>
    </source>
</evidence>
<accession>H0HXL1</accession>
<dbReference type="GO" id="GO:0005737">
    <property type="term" value="C:cytoplasm"/>
    <property type="evidence" value="ECO:0007669"/>
    <property type="project" value="TreeGrafter"/>
</dbReference>
<evidence type="ECO:0000259" key="7">
    <source>
        <dbReference type="Pfam" id="PF14464"/>
    </source>
</evidence>
<dbReference type="GO" id="GO:0016779">
    <property type="term" value="F:nucleotidyltransferase activity"/>
    <property type="evidence" value="ECO:0007669"/>
    <property type="project" value="TreeGrafter"/>
</dbReference>
<dbReference type="RefSeq" id="WP_008838518.1">
    <property type="nucleotide sequence ID" value="NZ_AHAM01000207.1"/>
</dbReference>
<keyword evidence="1" id="KW-0645">Protease</keyword>